<organism evidence="1 2">
    <name type="scientific">Acetivibrio mesophilus</name>
    <dbReference type="NCBI Taxonomy" id="2487273"/>
    <lineage>
        <taxon>Bacteria</taxon>
        <taxon>Bacillati</taxon>
        <taxon>Bacillota</taxon>
        <taxon>Clostridia</taxon>
        <taxon>Eubacteriales</taxon>
        <taxon>Oscillospiraceae</taxon>
        <taxon>Acetivibrio</taxon>
    </lineage>
</organism>
<evidence type="ECO:0000313" key="2">
    <source>
        <dbReference type="Proteomes" id="UP000289166"/>
    </source>
</evidence>
<dbReference type="Proteomes" id="UP000289166">
    <property type="component" value="Unassembled WGS sequence"/>
</dbReference>
<sequence length="68" mass="7655">MSNVEFIGSDGGKHEYVLVNGVKHECLLNAKKRLSGCTNMKEYVEGMEYLAYKVFIGKTVKNDGFFSE</sequence>
<comment type="caution">
    <text evidence="1">The sequence shown here is derived from an EMBL/GenBank/DDBJ whole genome shotgun (WGS) entry which is preliminary data.</text>
</comment>
<keyword evidence="2" id="KW-1185">Reference proteome</keyword>
<evidence type="ECO:0000313" key="1">
    <source>
        <dbReference type="EMBL" id="RXE60719.1"/>
    </source>
</evidence>
<proteinExistence type="predicted"/>
<dbReference type="EMBL" id="RLII01000001">
    <property type="protein sequence ID" value="RXE60719.1"/>
    <property type="molecule type" value="Genomic_DNA"/>
</dbReference>
<accession>A0A4V1K2L6</accession>
<protein>
    <submittedName>
        <fullName evidence="1">Uncharacterized protein</fullName>
    </submittedName>
</protein>
<dbReference type="AlphaFoldDB" id="A0A4V1K2L6"/>
<name>A0A4V1K2L6_9FIRM</name>
<dbReference type="RefSeq" id="WP_069194535.1">
    <property type="nucleotide sequence ID" value="NZ_RLII01000001.1"/>
</dbReference>
<gene>
    <name evidence="1" type="ORF">EFD62_02020</name>
</gene>
<reference evidence="2" key="1">
    <citation type="submission" date="2018-11" db="EMBL/GenBank/DDBJ databases">
        <title>Genome sequencing of a novel mesophilic and cellulolytic organism within the genus Hungateiclostridium.</title>
        <authorList>
            <person name="Rettenmaier R."/>
            <person name="Liebl W."/>
            <person name="Zverlov V."/>
        </authorList>
    </citation>
    <scope>NUCLEOTIDE SEQUENCE [LARGE SCALE GENOMIC DNA]</scope>
    <source>
        <strain evidence="2">N2K1</strain>
    </source>
</reference>